<name>A0A6F9ECE3_9BACL</name>
<dbReference type="GO" id="GO:0005886">
    <property type="term" value="C:plasma membrane"/>
    <property type="evidence" value="ECO:0007669"/>
    <property type="project" value="UniProtKB-SubCell"/>
</dbReference>
<evidence type="ECO:0000256" key="2">
    <source>
        <dbReference type="ARBA" id="ARBA00022448"/>
    </source>
</evidence>
<feature type="transmembrane region" description="Helical" evidence="7">
    <location>
        <begin position="399"/>
        <end position="420"/>
    </location>
</feature>
<evidence type="ECO:0000256" key="4">
    <source>
        <dbReference type="ARBA" id="ARBA00022692"/>
    </source>
</evidence>
<keyword evidence="5 7" id="KW-1133">Transmembrane helix</keyword>
<dbReference type="SUPFAM" id="SSF103473">
    <property type="entry name" value="MFS general substrate transporter"/>
    <property type="match status" value="1"/>
</dbReference>
<keyword evidence="6 7" id="KW-0472">Membrane</keyword>
<feature type="transmembrane region" description="Helical" evidence="7">
    <location>
        <begin position="158"/>
        <end position="179"/>
    </location>
</feature>
<evidence type="ECO:0000256" key="3">
    <source>
        <dbReference type="ARBA" id="ARBA00022475"/>
    </source>
</evidence>
<feature type="transmembrane region" description="Helical" evidence="7">
    <location>
        <begin position="277"/>
        <end position="296"/>
    </location>
</feature>
<feature type="transmembrane region" description="Helical" evidence="7">
    <location>
        <begin position="89"/>
        <end position="107"/>
    </location>
</feature>
<feature type="transmembrane region" description="Helical" evidence="7">
    <location>
        <begin position="254"/>
        <end position="271"/>
    </location>
</feature>
<protein>
    <submittedName>
        <fullName evidence="9">MFS transporter</fullName>
    </submittedName>
</protein>
<feature type="transmembrane region" description="Helical" evidence="7">
    <location>
        <begin position="21"/>
        <end position="47"/>
    </location>
</feature>
<feature type="transmembrane region" description="Helical" evidence="7">
    <location>
        <begin position="113"/>
        <end position="137"/>
    </location>
</feature>
<feature type="transmembrane region" description="Helical" evidence="7">
    <location>
        <begin position="59"/>
        <end position="77"/>
    </location>
</feature>
<dbReference type="Gene3D" id="1.20.1250.20">
    <property type="entry name" value="MFS general substrate transporter like domains"/>
    <property type="match status" value="2"/>
</dbReference>
<evidence type="ECO:0000256" key="1">
    <source>
        <dbReference type="ARBA" id="ARBA00004651"/>
    </source>
</evidence>
<proteinExistence type="predicted"/>
<dbReference type="PANTHER" id="PTHR43045">
    <property type="entry name" value="SHIKIMATE TRANSPORTER"/>
    <property type="match status" value="1"/>
</dbReference>
<evidence type="ECO:0000256" key="7">
    <source>
        <dbReference type="SAM" id="Phobius"/>
    </source>
</evidence>
<reference evidence="9 10" key="1">
    <citation type="submission" date="2020-04" db="EMBL/GenBank/DDBJ databases">
        <authorList>
            <person name="Hogendoorn C."/>
        </authorList>
    </citation>
    <scope>NUCLEOTIDE SEQUENCE [LARGE SCALE GENOMIC DNA]</scope>
    <source>
        <strain evidence="9">COOX1</strain>
    </source>
</reference>
<dbReference type="AlphaFoldDB" id="A0A6F9ECE3"/>
<dbReference type="Proteomes" id="UP000502196">
    <property type="component" value="Chromosome"/>
</dbReference>
<dbReference type="InterPro" id="IPR011701">
    <property type="entry name" value="MFS"/>
</dbReference>
<organism evidence="9 10">
    <name type="scientific">Kyrpidia spormannii</name>
    <dbReference type="NCBI Taxonomy" id="2055160"/>
    <lineage>
        <taxon>Bacteria</taxon>
        <taxon>Bacillati</taxon>
        <taxon>Bacillota</taxon>
        <taxon>Bacilli</taxon>
        <taxon>Bacillales</taxon>
        <taxon>Alicyclobacillaceae</taxon>
        <taxon>Kyrpidia</taxon>
    </lineage>
</organism>
<evidence type="ECO:0000313" key="9">
    <source>
        <dbReference type="EMBL" id="CAB3394541.1"/>
    </source>
</evidence>
<evidence type="ECO:0000259" key="8">
    <source>
        <dbReference type="PROSITE" id="PS50850"/>
    </source>
</evidence>
<feature type="transmembrane region" description="Helical" evidence="7">
    <location>
        <begin position="369"/>
        <end position="393"/>
    </location>
</feature>
<gene>
    <name evidence="9" type="ORF">COOX1_2465</name>
</gene>
<dbReference type="EMBL" id="LR792683">
    <property type="protein sequence ID" value="CAB3394541.1"/>
    <property type="molecule type" value="Genomic_DNA"/>
</dbReference>
<accession>A0A6F9ECE3</accession>
<feature type="transmembrane region" description="Helical" evidence="7">
    <location>
        <begin position="185"/>
        <end position="207"/>
    </location>
</feature>
<evidence type="ECO:0000256" key="5">
    <source>
        <dbReference type="ARBA" id="ARBA00022989"/>
    </source>
</evidence>
<dbReference type="Pfam" id="PF07690">
    <property type="entry name" value="MFS_1"/>
    <property type="match status" value="1"/>
</dbReference>
<keyword evidence="2" id="KW-0813">Transport</keyword>
<dbReference type="InterPro" id="IPR036259">
    <property type="entry name" value="MFS_trans_sf"/>
</dbReference>
<comment type="subcellular location">
    <subcellularLocation>
        <location evidence="1">Cell membrane</location>
        <topology evidence="1">Multi-pass membrane protein</topology>
    </subcellularLocation>
</comment>
<keyword evidence="4 7" id="KW-0812">Transmembrane</keyword>
<dbReference type="GO" id="GO:0022857">
    <property type="term" value="F:transmembrane transporter activity"/>
    <property type="evidence" value="ECO:0007669"/>
    <property type="project" value="InterPro"/>
</dbReference>
<dbReference type="CDD" id="cd17369">
    <property type="entry name" value="MFS_ShiA_like"/>
    <property type="match status" value="1"/>
</dbReference>
<evidence type="ECO:0000256" key="6">
    <source>
        <dbReference type="ARBA" id="ARBA00023136"/>
    </source>
</evidence>
<evidence type="ECO:0000313" key="10">
    <source>
        <dbReference type="Proteomes" id="UP000502196"/>
    </source>
</evidence>
<keyword evidence="3" id="KW-1003">Cell membrane</keyword>
<feature type="domain" description="Major facilitator superfamily (MFS) profile" evidence="8">
    <location>
        <begin position="16"/>
        <end position="425"/>
    </location>
</feature>
<feature type="transmembrane region" description="Helical" evidence="7">
    <location>
        <begin position="308"/>
        <end position="325"/>
    </location>
</feature>
<dbReference type="PANTHER" id="PTHR43045:SF1">
    <property type="entry name" value="SHIKIMATE TRANSPORTER"/>
    <property type="match status" value="1"/>
</dbReference>
<sequence>MNESSNSATKKMTRKAVGASTIGAIIEWYDFFLYSTASAIIFPKLFFPSADPYISTLESFGSLAVGYVARPVGAAIFGHFGDRIGRKNALVITLWLMGLSTIVMGLLPTYSTLGFLAPLLLIIARIFQGIGVGGEWAGSILLSMEWGGNKTSGFMASLPNAGVGAGQLVASVILGLFIALSGSQFYVWGWRLPFLFSVILLVAGVVIRSKIDETPHFQEVQASKQVSALPIFEVVKSYPKQVLLTIFLKMSEHAPYVVFTVFMIGYSVEHFHIDKGFLVTAITVASILMCFNIPLFGHVSDRIGMKRVYLIGVILMLLWAFPYVALMNTGIPSVIFLVTVLSMFPHNIQGGAQPALIAQSFPVRLRYSGAALGSQISAVISGGIAPIICTYLLHVFGTIYAVAGYIAFTAVVSLIATVLVKNYTQLKENPGTGTKESIEPSIQL</sequence>
<dbReference type="InterPro" id="IPR020846">
    <property type="entry name" value="MFS_dom"/>
</dbReference>
<dbReference type="RefSeq" id="WP_170086030.1">
    <property type="nucleotide sequence ID" value="NZ_CP047971.1"/>
</dbReference>
<dbReference type="PROSITE" id="PS50850">
    <property type="entry name" value="MFS"/>
    <property type="match status" value="1"/>
</dbReference>